<name>A0ABD3CR91_9LAMI</name>
<evidence type="ECO:0000256" key="1">
    <source>
        <dbReference type="SAM" id="MobiDB-lite"/>
    </source>
</evidence>
<keyword evidence="4" id="KW-1185">Reference proteome</keyword>
<organism evidence="3 4">
    <name type="scientific">Castilleja foliolosa</name>
    <dbReference type="NCBI Taxonomy" id="1961234"/>
    <lineage>
        <taxon>Eukaryota</taxon>
        <taxon>Viridiplantae</taxon>
        <taxon>Streptophyta</taxon>
        <taxon>Embryophyta</taxon>
        <taxon>Tracheophyta</taxon>
        <taxon>Spermatophyta</taxon>
        <taxon>Magnoliopsida</taxon>
        <taxon>eudicotyledons</taxon>
        <taxon>Gunneridae</taxon>
        <taxon>Pentapetalae</taxon>
        <taxon>asterids</taxon>
        <taxon>lamiids</taxon>
        <taxon>Lamiales</taxon>
        <taxon>Orobanchaceae</taxon>
        <taxon>Pedicularideae</taxon>
        <taxon>Castillejinae</taxon>
        <taxon>Castilleja</taxon>
    </lineage>
</organism>
<evidence type="ECO:0000313" key="3">
    <source>
        <dbReference type="EMBL" id="KAL3631406.1"/>
    </source>
</evidence>
<proteinExistence type="predicted"/>
<feature type="region of interest" description="Disordered" evidence="1">
    <location>
        <begin position="461"/>
        <end position="556"/>
    </location>
</feature>
<reference evidence="4" key="1">
    <citation type="journal article" date="2024" name="IScience">
        <title>Strigolactones Initiate the Formation of Haustorium-like Structures in Castilleja.</title>
        <authorList>
            <person name="Buerger M."/>
            <person name="Peterson D."/>
            <person name="Chory J."/>
        </authorList>
    </citation>
    <scope>NUCLEOTIDE SEQUENCE [LARGE SCALE GENOMIC DNA]</scope>
</reference>
<feature type="region of interest" description="Disordered" evidence="1">
    <location>
        <begin position="411"/>
        <end position="430"/>
    </location>
</feature>
<dbReference type="Pfam" id="PF14111">
    <property type="entry name" value="DUF4283"/>
    <property type="match status" value="1"/>
</dbReference>
<dbReference type="InterPro" id="IPR040256">
    <property type="entry name" value="At4g02000-like"/>
</dbReference>
<dbReference type="Proteomes" id="UP001632038">
    <property type="component" value="Unassembled WGS sequence"/>
</dbReference>
<feature type="compositionally biased region" description="Acidic residues" evidence="1">
    <location>
        <begin position="364"/>
        <end position="382"/>
    </location>
</feature>
<accession>A0ABD3CR91</accession>
<dbReference type="EMBL" id="JAVIJP010000032">
    <property type="protein sequence ID" value="KAL3631406.1"/>
    <property type="molecule type" value="Genomic_DNA"/>
</dbReference>
<comment type="caution">
    <text evidence="3">The sequence shown here is derived from an EMBL/GenBank/DDBJ whole genome shotgun (WGS) entry which is preliminary data.</text>
</comment>
<dbReference type="AlphaFoldDB" id="A0ABD3CR91"/>
<protein>
    <recommendedName>
        <fullName evidence="2">DUF4283 domain-containing protein</fullName>
    </recommendedName>
</protein>
<evidence type="ECO:0000259" key="2">
    <source>
        <dbReference type="Pfam" id="PF14111"/>
    </source>
</evidence>
<feature type="compositionally biased region" description="Polar residues" evidence="1">
    <location>
        <begin position="292"/>
        <end position="304"/>
    </location>
</feature>
<gene>
    <name evidence="3" type="ORF">CASFOL_024390</name>
</gene>
<dbReference type="PANTHER" id="PTHR31286:SF99">
    <property type="entry name" value="DUF4283 DOMAIN-CONTAINING PROTEIN"/>
    <property type="match status" value="1"/>
</dbReference>
<dbReference type="InterPro" id="IPR025558">
    <property type="entry name" value="DUF4283"/>
</dbReference>
<feature type="domain" description="DUF4283" evidence="2">
    <location>
        <begin position="69"/>
        <end position="152"/>
    </location>
</feature>
<evidence type="ECO:0000313" key="4">
    <source>
        <dbReference type="Proteomes" id="UP001632038"/>
    </source>
</evidence>
<feature type="compositionally biased region" description="Polar residues" evidence="1">
    <location>
        <begin position="505"/>
        <end position="517"/>
    </location>
</feature>
<dbReference type="PANTHER" id="PTHR31286">
    <property type="entry name" value="GLYCINE-RICH CELL WALL STRUCTURAL PROTEIN 1.8-LIKE"/>
    <property type="match status" value="1"/>
</dbReference>
<sequence>MAGKPPDQSADPQTPAKSYAQITAGRDISTSKKSGWFKLQPIAMAIRTPVYIDNTQACIVSAMEVAEAAKQFEHALVLKFTVGRPSLQDIRSHIICNWKLEAVPVITLIDPRHVLVIAENEKDMITIQSQESRRIQSSLFRVFRWTTDFNFSRDSPKVPVWVSIPKLPIYYMNPTVLEKIGNIIGKFIKVDDRTMVMENGIRARICVEVDLSKPFQTHVFIGEDKDRGYWQKIDYEGNNTYCSHCGLLGHVRGICRKYRSESGKEKVQAQETGQAKNSGGKGKNNNTQTKSLQENTITPHQNENQKSHLGPTFTIKPTSSPQKENRGETQEVPLEAGSVDLDLVGDSKAMEQEVEVFNRFGALQEDENIDEKDDNDDEDDDDKQQNKEVNIPDQPVEELNNSVMISEEMSKTVIIPSDDSENPLKKGDDDLMTEIQQQGLESEAYLSELLREEMGLQTNNLNMESILGIPEDEEGEGGSPQLSADKQNKGKEKISNAYSEEEDTIQQGVPKSLSCPNSEGEEEKLGRGKRKKTKNKGGITTYVKPSKEQGPSKRIS</sequence>
<feature type="compositionally biased region" description="Basic and acidic residues" evidence="1">
    <location>
        <begin position="545"/>
        <end position="556"/>
    </location>
</feature>
<feature type="region of interest" description="Disordered" evidence="1">
    <location>
        <begin position="262"/>
        <end position="339"/>
    </location>
</feature>
<feature type="region of interest" description="Disordered" evidence="1">
    <location>
        <begin position="358"/>
        <end position="398"/>
    </location>
</feature>
<feature type="compositionally biased region" description="Low complexity" evidence="1">
    <location>
        <begin position="273"/>
        <end position="291"/>
    </location>
</feature>